<dbReference type="GeneID" id="25266985"/>
<dbReference type="InterPro" id="IPR033932">
    <property type="entry name" value="YtcJ-like"/>
</dbReference>
<dbReference type="Gene3D" id="3.10.310.70">
    <property type="match status" value="1"/>
</dbReference>
<reference evidence="2 3" key="1">
    <citation type="submission" date="2014-05" db="EMBL/GenBank/DDBJ databases">
        <title>Draft genome sequence of a rare smut relative, Tilletiaria anomala UBC 951.</title>
        <authorList>
            <consortium name="DOE Joint Genome Institute"/>
            <person name="Toome M."/>
            <person name="Kuo A."/>
            <person name="Henrissat B."/>
            <person name="Lipzen A."/>
            <person name="Tritt A."/>
            <person name="Yoshinaga Y."/>
            <person name="Zane M."/>
            <person name="Barry K."/>
            <person name="Grigoriev I.V."/>
            <person name="Spatafora J.W."/>
            <person name="Aimea M.C."/>
        </authorList>
    </citation>
    <scope>NUCLEOTIDE SEQUENCE [LARGE SCALE GENOMIC DNA]</scope>
    <source>
        <strain evidence="2 3">UBC 951</strain>
    </source>
</reference>
<protein>
    <submittedName>
        <fullName evidence="2">Amidohydrolase 3</fullName>
    </submittedName>
</protein>
<dbReference type="Gene3D" id="2.30.40.10">
    <property type="entry name" value="Urease, subunit C, domain 1"/>
    <property type="match status" value="1"/>
</dbReference>
<dbReference type="STRING" id="1037660.A0A066VM72"/>
<gene>
    <name evidence="2" type="ORF">K437DRAFT_289403</name>
</gene>
<dbReference type="PANTHER" id="PTHR22642">
    <property type="entry name" value="IMIDAZOLONEPROPIONASE"/>
    <property type="match status" value="1"/>
</dbReference>
<accession>A0A066VM72</accession>
<name>A0A066VM72_TILAU</name>
<keyword evidence="3" id="KW-1185">Reference proteome</keyword>
<dbReference type="InterPro" id="IPR013108">
    <property type="entry name" value="Amidohydro_3"/>
</dbReference>
<evidence type="ECO:0000259" key="1">
    <source>
        <dbReference type="Pfam" id="PF07969"/>
    </source>
</evidence>
<feature type="domain" description="Amidohydrolase 3" evidence="1">
    <location>
        <begin position="38"/>
        <end position="533"/>
    </location>
</feature>
<dbReference type="CDD" id="cd01300">
    <property type="entry name" value="YtcJ_like"/>
    <property type="match status" value="1"/>
</dbReference>
<dbReference type="HOGENOM" id="CLU_009942_1_1_1"/>
<organism evidence="2 3">
    <name type="scientific">Tilletiaria anomala (strain ATCC 24038 / CBS 436.72 / UBC 951)</name>
    <dbReference type="NCBI Taxonomy" id="1037660"/>
    <lineage>
        <taxon>Eukaryota</taxon>
        <taxon>Fungi</taxon>
        <taxon>Dikarya</taxon>
        <taxon>Basidiomycota</taxon>
        <taxon>Ustilaginomycotina</taxon>
        <taxon>Exobasidiomycetes</taxon>
        <taxon>Georgefischeriales</taxon>
        <taxon>Tilletiariaceae</taxon>
        <taxon>Tilletiaria</taxon>
    </lineage>
</organism>
<comment type="caution">
    <text evidence="2">The sequence shown here is derived from an EMBL/GenBank/DDBJ whole genome shotgun (WGS) entry which is preliminary data.</text>
</comment>
<dbReference type="Gene3D" id="3.20.20.140">
    <property type="entry name" value="Metal-dependent hydrolases"/>
    <property type="match status" value="1"/>
</dbReference>
<dbReference type="OrthoDB" id="3501663at2759"/>
<keyword evidence="2" id="KW-0378">Hydrolase</keyword>
<dbReference type="GO" id="GO:0016810">
    <property type="term" value="F:hydrolase activity, acting on carbon-nitrogen (but not peptide) bonds"/>
    <property type="evidence" value="ECO:0007669"/>
    <property type="project" value="InterPro"/>
</dbReference>
<dbReference type="EMBL" id="JMSN01000099">
    <property type="protein sequence ID" value="KDN39829.1"/>
    <property type="molecule type" value="Genomic_DNA"/>
</dbReference>
<proteinExistence type="predicted"/>
<dbReference type="PANTHER" id="PTHR22642:SF2">
    <property type="entry name" value="PROTEIN LONG AFTER FAR-RED 3"/>
    <property type="match status" value="1"/>
</dbReference>
<evidence type="ECO:0000313" key="3">
    <source>
        <dbReference type="Proteomes" id="UP000027361"/>
    </source>
</evidence>
<dbReference type="InterPro" id="IPR032466">
    <property type="entry name" value="Metal_Hydrolase"/>
</dbReference>
<dbReference type="RefSeq" id="XP_013241162.1">
    <property type="nucleotide sequence ID" value="XM_013385708.1"/>
</dbReference>
<dbReference type="AlphaFoldDB" id="A0A066VM72"/>
<evidence type="ECO:0000313" key="2">
    <source>
        <dbReference type="EMBL" id="KDN39829.1"/>
    </source>
</evidence>
<dbReference type="SUPFAM" id="SSF51556">
    <property type="entry name" value="Metallo-dependent hydrolases"/>
    <property type="match status" value="1"/>
</dbReference>
<dbReference type="InterPro" id="IPR011059">
    <property type="entry name" value="Metal-dep_hydrolase_composite"/>
</dbReference>
<sequence>MALSHQNATVTSLLRNAEVYNACSNAGSPCNLRVLAPGQAIYPGFHDAHGHVLELGWSLSVANLVGCESKDCIMKRLETYVETLSVSSEAGVASGWIEGLGWDQTRWSPAIFPTASDFSNSPVLKYLKVVLRRVDVHALWVSPAVLDQLHAQGKLPAAEEHGGKVDGGLIVRDENGHPTGIFVDKAMEIVYSAMPAWTDTHRAQYLSLATERLLSVGITNAGDAAVDPASVAFFREKDAARDLGLRFYAFYDCSRPPAKGGKHVCETIAPHIPSHGGRLTARTIKLFADGALGSWGSAMWEEYSDRPGEKGLLLMKEAEIKPTIQNWMQRGFQVGVHCIGDRANTLVLDAYESILSDMNGTDHRPRIEHAQLLRQSDISRFSKLGVIASQQPVHCTSDMGYVESRLGKGSERARGAYPWRSLLGHGARIALGSDFPVELPDVLHGFYSAITRAWPDGSSPAGANEGWHENETLSRGQALRGFTIDAAYAQFEEQSAGTLTPGKRADFVILDTDIMDPTIPTVQVRNAKTLATIIDAATAWKRTPAH</sequence>
<dbReference type="Pfam" id="PF07969">
    <property type="entry name" value="Amidohydro_3"/>
    <property type="match status" value="1"/>
</dbReference>
<dbReference type="OMA" id="VAWVGSE"/>
<dbReference type="Proteomes" id="UP000027361">
    <property type="component" value="Unassembled WGS sequence"/>
</dbReference>
<dbReference type="InParanoid" id="A0A066VM72"/>